<sequence>MTTPGFSARVSQLLEPVSANLPCGTDLHYEAVFDRIKELRREDDTSLPTGVWSTTEVKRADWEKVEVIASDVMKTRSKDLMIAAWLGEAWLHREGLKGMVDALALIGGLCERYPGDLHPQLDDDDPGRRAAPLLWMARRYDEVIHTRMPLFPQVSAEIGVFNLYSWQQMKQRQVQINDSKPAKVAAEAAQALQNKVNDEVRRTPVAWWLEGVKAVETTKAQLLLLDGWCDRNLGGEGPSFVRLRKQLDNLENLLREFLALHPPQLLPPEPEATQPEPEKPRAMDLSAAIEPRAPFAEPRTREEAYRQLLVIADYLARTEPHSPVPYLIRRGVEWGNKPLRELLGELINSDAEARRLWTLLGVL</sequence>
<dbReference type="Proteomes" id="UP000077752">
    <property type="component" value="Unassembled WGS sequence"/>
</dbReference>
<organism evidence="2 3">
    <name type="scientific">Pseudomonas putida</name>
    <name type="common">Arthrobacter siderocapsulatus</name>
    <dbReference type="NCBI Taxonomy" id="303"/>
    <lineage>
        <taxon>Bacteria</taxon>
        <taxon>Pseudomonadati</taxon>
        <taxon>Pseudomonadota</taxon>
        <taxon>Gammaproteobacteria</taxon>
        <taxon>Pseudomonadales</taxon>
        <taxon>Pseudomonadaceae</taxon>
        <taxon>Pseudomonas</taxon>
    </lineage>
</organism>
<dbReference type="RefSeq" id="WP_064304267.1">
    <property type="nucleotide sequence ID" value="NZ_LUCV01000040.1"/>
</dbReference>
<dbReference type="PANTHER" id="PTHR37951:SF1">
    <property type="entry name" value="TYPE VI SECRETION SYSTEM COMPONENT TSSA1"/>
    <property type="match status" value="1"/>
</dbReference>
<name>A0A177SDA9_PSEPU</name>
<evidence type="ECO:0000259" key="1">
    <source>
        <dbReference type="Pfam" id="PF06812"/>
    </source>
</evidence>
<proteinExistence type="predicted"/>
<evidence type="ECO:0000313" key="2">
    <source>
        <dbReference type="EMBL" id="OAI86443.1"/>
    </source>
</evidence>
<accession>A0A177SDA9</accession>
<dbReference type="EMBL" id="LUCV01000040">
    <property type="protein sequence ID" value="OAI86443.1"/>
    <property type="molecule type" value="Genomic_DNA"/>
</dbReference>
<dbReference type="InterPro" id="IPR010657">
    <property type="entry name" value="ImpA_N"/>
</dbReference>
<dbReference type="NCBIfam" id="TIGR03363">
    <property type="entry name" value="VI_chp_8"/>
    <property type="match status" value="1"/>
</dbReference>
<dbReference type="Pfam" id="PF06812">
    <property type="entry name" value="ImpA_N"/>
    <property type="match status" value="1"/>
</dbReference>
<evidence type="ECO:0000313" key="3">
    <source>
        <dbReference type="Proteomes" id="UP000077752"/>
    </source>
</evidence>
<reference evidence="2 3" key="1">
    <citation type="submission" date="2016-03" db="EMBL/GenBank/DDBJ databases">
        <title>Draft Genome Assembly of Pseudomonas putida strain CBF10-2.</title>
        <authorList>
            <person name="Iyer R.S."/>
            <person name="Damania A."/>
        </authorList>
    </citation>
    <scope>NUCLEOTIDE SEQUENCE [LARGE SCALE GENOMIC DNA]</scope>
    <source>
        <strain evidence="2 3">CBF10-2</strain>
    </source>
</reference>
<dbReference type="AlphaFoldDB" id="A0A177SDA9"/>
<gene>
    <name evidence="2" type="ORF">AYO28_01755</name>
</gene>
<comment type="caution">
    <text evidence="2">The sequence shown here is derived from an EMBL/GenBank/DDBJ whole genome shotgun (WGS) entry which is preliminary data.</text>
</comment>
<protein>
    <submittedName>
        <fullName evidence="2">Type VI secretion protein</fullName>
    </submittedName>
</protein>
<dbReference type="PANTHER" id="PTHR37951">
    <property type="entry name" value="CYTOPLASMIC PROTEIN-RELATED"/>
    <property type="match status" value="1"/>
</dbReference>
<dbReference type="InterPro" id="IPR017740">
    <property type="entry name" value="TssA-like"/>
</dbReference>
<feature type="domain" description="ImpA N-terminal" evidence="1">
    <location>
        <begin position="14"/>
        <end position="137"/>
    </location>
</feature>